<dbReference type="AlphaFoldDB" id="A0AAW1UC74"/>
<evidence type="ECO:0000313" key="2">
    <source>
        <dbReference type="Proteomes" id="UP001431783"/>
    </source>
</evidence>
<dbReference type="EMBL" id="JARQZJ010000068">
    <property type="protein sequence ID" value="KAK9881216.1"/>
    <property type="molecule type" value="Genomic_DNA"/>
</dbReference>
<accession>A0AAW1UC74</accession>
<name>A0AAW1UC74_9CUCU</name>
<proteinExistence type="predicted"/>
<dbReference type="Proteomes" id="UP001431783">
    <property type="component" value="Unassembled WGS sequence"/>
</dbReference>
<reference evidence="1 2" key="1">
    <citation type="submission" date="2023-03" db="EMBL/GenBank/DDBJ databases">
        <title>Genome insight into feeding habits of ladybird beetles.</title>
        <authorList>
            <person name="Li H.-S."/>
            <person name="Huang Y.-H."/>
            <person name="Pang H."/>
        </authorList>
    </citation>
    <scope>NUCLEOTIDE SEQUENCE [LARGE SCALE GENOMIC DNA]</scope>
    <source>
        <strain evidence="1">SYSU_2023b</strain>
        <tissue evidence="1">Whole body</tissue>
    </source>
</reference>
<organism evidence="1 2">
    <name type="scientific">Henosepilachna vigintioctopunctata</name>
    <dbReference type="NCBI Taxonomy" id="420089"/>
    <lineage>
        <taxon>Eukaryota</taxon>
        <taxon>Metazoa</taxon>
        <taxon>Ecdysozoa</taxon>
        <taxon>Arthropoda</taxon>
        <taxon>Hexapoda</taxon>
        <taxon>Insecta</taxon>
        <taxon>Pterygota</taxon>
        <taxon>Neoptera</taxon>
        <taxon>Endopterygota</taxon>
        <taxon>Coleoptera</taxon>
        <taxon>Polyphaga</taxon>
        <taxon>Cucujiformia</taxon>
        <taxon>Coccinelloidea</taxon>
        <taxon>Coccinellidae</taxon>
        <taxon>Epilachninae</taxon>
        <taxon>Epilachnini</taxon>
        <taxon>Henosepilachna</taxon>
    </lineage>
</organism>
<evidence type="ECO:0000313" key="1">
    <source>
        <dbReference type="EMBL" id="KAK9881216.1"/>
    </source>
</evidence>
<comment type="caution">
    <text evidence="1">The sequence shown here is derived from an EMBL/GenBank/DDBJ whole genome shotgun (WGS) entry which is preliminary data.</text>
</comment>
<protein>
    <submittedName>
        <fullName evidence="1">Uncharacterized protein</fullName>
    </submittedName>
</protein>
<feature type="non-terminal residue" evidence="1">
    <location>
        <position position="67"/>
    </location>
</feature>
<keyword evidence="2" id="KW-1185">Reference proteome</keyword>
<sequence>MDYPNTVPHAAHWNECRLTVDIIVQSNVRNILITDTFSTLIKGASNSLAEKNPAWINTIMKLRNIIK</sequence>
<gene>
    <name evidence="1" type="ORF">WA026_015333</name>
</gene>